<evidence type="ECO:0000256" key="2">
    <source>
        <dbReference type="SAM" id="MobiDB-lite"/>
    </source>
</evidence>
<dbReference type="Proteomes" id="UP000189369">
    <property type="component" value="Chromosome"/>
</dbReference>
<dbReference type="AlphaFoldDB" id="A0A1U9JXV5"/>
<dbReference type="OrthoDB" id="9178680at2"/>
<reference evidence="4 5" key="1">
    <citation type="submission" date="2017-01" db="EMBL/GenBank/DDBJ databases">
        <title>Complete Genome Sequence of Paenalcaligenes hominis, Isolated from a paraplegic Patient with neurogenic bladder.</title>
        <authorList>
            <person name="Mukhopadhyay R."/>
            <person name="Joaquin J."/>
            <person name="Hogue R."/>
            <person name="Kilaru A."/>
            <person name="Jospin G."/>
            <person name="Mars K."/>
            <person name="Eisen J.A."/>
            <person name="Chaturvedi V."/>
        </authorList>
    </citation>
    <scope>NUCLEOTIDE SEQUENCE [LARGE SCALE GENOMIC DNA]</scope>
    <source>
        <strain evidence="4 5">15S00501</strain>
    </source>
</reference>
<evidence type="ECO:0000313" key="5">
    <source>
        <dbReference type="Proteomes" id="UP000189369"/>
    </source>
</evidence>
<dbReference type="InterPro" id="IPR021104">
    <property type="entry name" value="KfrA_DNA-bd_N"/>
</dbReference>
<dbReference type="Pfam" id="PF11740">
    <property type="entry name" value="KfrA_N"/>
    <property type="match status" value="1"/>
</dbReference>
<feature type="coiled-coil region" evidence="1">
    <location>
        <begin position="144"/>
        <end position="237"/>
    </location>
</feature>
<evidence type="ECO:0000256" key="1">
    <source>
        <dbReference type="SAM" id="Coils"/>
    </source>
</evidence>
<feature type="domain" description="KfrA N-terminal DNA-binding" evidence="3">
    <location>
        <begin position="33"/>
        <end position="142"/>
    </location>
</feature>
<feature type="compositionally biased region" description="Basic and acidic residues" evidence="2">
    <location>
        <begin position="302"/>
        <end position="314"/>
    </location>
</feature>
<sequence length="329" mass="38553">MSQPVLTESELHLAVEKLRSEHSNTLDLYKAVAALLFFQYDSTPTTNRMYQLVRKGSMSAPAEALRLFWQELRDRSQVRMEEADIPLGLKQTAGTLFAQMWEDALQYAKQITEQNNQAIYTQLALVEQESQQLAEQLQSTTHAYEHALLQFDALTQELAQKDEQIQAQQAVSRELEKQKEALRAEKKGLENELERTAQLHKDQLQLSEQRAADMEKYARLEIDRVRQESQKNRLEEQHRLQQQHTLHQRLQDEYAALQSTYLSIQHKYQFESAQRTEDLKRITQLEQKNHDLHQLLQHLERELRSAHPSGERRAAPSRLARQRKATRSH</sequence>
<feature type="compositionally biased region" description="Basic residues" evidence="2">
    <location>
        <begin position="320"/>
        <end position="329"/>
    </location>
</feature>
<dbReference type="STRING" id="643674.PAEH1_01845"/>
<name>A0A1U9JXV5_9BURK</name>
<proteinExistence type="predicted"/>
<dbReference type="KEGG" id="phn:PAEH1_01845"/>
<accession>A0A1U9JXV5</accession>
<evidence type="ECO:0000313" key="4">
    <source>
        <dbReference type="EMBL" id="AQS50608.1"/>
    </source>
</evidence>
<protein>
    <recommendedName>
        <fullName evidence="3">KfrA N-terminal DNA-binding domain-containing protein</fullName>
    </recommendedName>
</protein>
<keyword evidence="1" id="KW-0175">Coiled coil</keyword>
<feature type="region of interest" description="Disordered" evidence="2">
    <location>
        <begin position="302"/>
        <end position="329"/>
    </location>
</feature>
<gene>
    <name evidence="4" type="ORF">PAEH1_01845</name>
</gene>
<organism evidence="4 5">
    <name type="scientific">Paenalcaligenes hominis</name>
    <dbReference type="NCBI Taxonomy" id="643674"/>
    <lineage>
        <taxon>Bacteria</taxon>
        <taxon>Pseudomonadati</taxon>
        <taxon>Pseudomonadota</taxon>
        <taxon>Betaproteobacteria</taxon>
        <taxon>Burkholderiales</taxon>
        <taxon>Alcaligenaceae</taxon>
        <taxon>Paenalcaligenes</taxon>
    </lineage>
</organism>
<dbReference type="EMBL" id="CP019697">
    <property type="protein sequence ID" value="AQS50608.1"/>
    <property type="molecule type" value="Genomic_DNA"/>
</dbReference>
<evidence type="ECO:0000259" key="3">
    <source>
        <dbReference type="Pfam" id="PF11740"/>
    </source>
</evidence>